<dbReference type="EMBL" id="MCFL01000004">
    <property type="protein sequence ID" value="ORZ39996.1"/>
    <property type="molecule type" value="Genomic_DNA"/>
</dbReference>
<gene>
    <name evidence="3" type="ORF">BCR44DRAFT_1219910</name>
</gene>
<protein>
    <recommendedName>
        <fullName evidence="2">Rhodanese domain-containing protein</fullName>
    </recommendedName>
</protein>
<evidence type="ECO:0000313" key="3">
    <source>
        <dbReference type="EMBL" id="ORZ39996.1"/>
    </source>
</evidence>
<feature type="compositionally biased region" description="Low complexity" evidence="1">
    <location>
        <begin position="35"/>
        <end position="66"/>
    </location>
</feature>
<dbReference type="InterPro" id="IPR001763">
    <property type="entry name" value="Rhodanese-like_dom"/>
</dbReference>
<dbReference type="AlphaFoldDB" id="A0A1Y2HZG7"/>
<feature type="region of interest" description="Disordered" evidence="1">
    <location>
        <begin position="98"/>
        <end position="149"/>
    </location>
</feature>
<feature type="domain" description="Rhodanese" evidence="2">
    <location>
        <begin position="325"/>
        <end position="358"/>
    </location>
</feature>
<dbReference type="Proteomes" id="UP000193411">
    <property type="component" value="Unassembled WGS sequence"/>
</dbReference>
<feature type="compositionally biased region" description="Polar residues" evidence="1">
    <location>
        <begin position="1"/>
        <end position="20"/>
    </location>
</feature>
<dbReference type="PROSITE" id="PS50206">
    <property type="entry name" value="RHODANESE_3"/>
    <property type="match status" value="1"/>
</dbReference>
<reference evidence="3 4" key="1">
    <citation type="submission" date="2016-07" db="EMBL/GenBank/DDBJ databases">
        <title>Pervasive Adenine N6-methylation of Active Genes in Fungi.</title>
        <authorList>
            <consortium name="DOE Joint Genome Institute"/>
            <person name="Mondo S.J."/>
            <person name="Dannebaum R.O."/>
            <person name="Kuo R.C."/>
            <person name="Labutti K."/>
            <person name="Haridas S."/>
            <person name="Kuo A."/>
            <person name="Salamov A."/>
            <person name="Ahrendt S.R."/>
            <person name="Lipzen A."/>
            <person name="Sullivan W."/>
            <person name="Andreopoulos W.B."/>
            <person name="Clum A."/>
            <person name="Lindquist E."/>
            <person name="Daum C."/>
            <person name="Ramamoorthy G.K."/>
            <person name="Gryganskyi A."/>
            <person name="Culley D."/>
            <person name="Magnuson J.K."/>
            <person name="James T.Y."/>
            <person name="O'Malley M.A."/>
            <person name="Stajich J.E."/>
            <person name="Spatafora J.W."/>
            <person name="Visel A."/>
            <person name="Grigoriev I.V."/>
        </authorList>
    </citation>
    <scope>NUCLEOTIDE SEQUENCE [LARGE SCALE GENOMIC DNA]</scope>
    <source>
        <strain evidence="3 4">PL171</strain>
    </source>
</reference>
<name>A0A1Y2HZG7_9FUNG</name>
<comment type="caution">
    <text evidence="3">The sequence shown here is derived from an EMBL/GenBank/DDBJ whole genome shotgun (WGS) entry which is preliminary data.</text>
</comment>
<feature type="compositionally biased region" description="Polar residues" evidence="1">
    <location>
        <begin position="98"/>
        <end position="110"/>
    </location>
</feature>
<feature type="region of interest" description="Disordered" evidence="1">
    <location>
        <begin position="1"/>
        <end position="80"/>
    </location>
</feature>
<feature type="compositionally biased region" description="Polar residues" evidence="1">
    <location>
        <begin position="128"/>
        <end position="149"/>
    </location>
</feature>
<organism evidence="3 4">
    <name type="scientific">Catenaria anguillulae PL171</name>
    <dbReference type="NCBI Taxonomy" id="765915"/>
    <lineage>
        <taxon>Eukaryota</taxon>
        <taxon>Fungi</taxon>
        <taxon>Fungi incertae sedis</taxon>
        <taxon>Blastocladiomycota</taxon>
        <taxon>Blastocladiomycetes</taxon>
        <taxon>Blastocladiales</taxon>
        <taxon>Catenariaceae</taxon>
        <taxon>Catenaria</taxon>
    </lineage>
</organism>
<accession>A0A1Y2HZG7</accession>
<sequence>MSSTPATLLQPKMISQSNNLPHYLSRKCLPPSPPSSDSLSPSSASTRSKSQRTSPSSLSTGSPPQSHTTPNSRPPSSACCSPHTTRCPHHLCGQSTRSTTCSHPPSTRCSSLPPKSFLPNPSLRSCKRSPQSTLTGPSPRSSHNSLTTRPLVTLPFKHSRFLHRLVVRHHRRRWRATCRRPLPNGCLTWPSTRSEHTMPPQPSTRSNSTRAPPKLCASCPLQHSPPTRARLDALARTPPHCTLQILATFTLAHRQARSTFNACASSRKETRPTVRSVLDASGPRASDWWLALHLDFWTSLVAARAVADWADVLARALEAGGAPPSQVAVRKLLKRGSPVWVLRISMRAWRARPLSRCWMRWIVSWWLYSHMLAKIMTMREHDESERVGGVVVDHFKIWVVGERCLGQGWRASAAAAYCARLVRCVVAAGSPNSARAPSSPPAPPSSVCAWLAAEFVRVLLCAFQDADSDGPAWACMH</sequence>
<evidence type="ECO:0000259" key="2">
    <source>
        <dbReference type="PROSITE" id="PS50206"/>
    </source>
</evidence>
<feature type="compositionally biased region" description="Polar residues" evidence="1">
    <location>
        <begin position="67"/>
        <end position="80"/>
    </location>
</feature>
<evidence type="ECO:0000313" key="4">
    <source>
        <dbReference type="Proteomes" id="UP000193411"/>
    </source>
</evidence>
<proteinExistence type="predicted"/>
<evidence type="ECO:0000256" key="1">
    <source>
        <dbReference type="SAM" id="MobiDB-lite"/>
    </source>
</evidence>
<feature type="region of interest" description="Disordered" evidence="1">
    <location>
        <begin position="189"/>
        <end position="212"/>
    </location>
</feature>
<keyword evidence="4" id="KW-1185">Reference proteome</keyword>